<dbReference type="InterPro" id="IPR051906">
    <property type="entry name" value="TolC-like"/>
</dbReference>
<dbReference type="RefSeq" id="WP_345277057.1">
    <property type="nucleotide sequence ID" value="NZ_BAABJW010000003.1"/>
</dbReference>
<comment type="caution">
    <text evidence="9">The sequence shown here is derived from an EMBL/GenBank/DDBJ whole genome shotgun (WGS) entry which is preliminary data.</text>
</comment>
<dbReference type="SUPFAM" id="SSF56954">
    <property type="entry name" value="Outer membrane efflux proteins (OEP)"/>
    <property type="match status" value="1"/>
</dbReference>
<evidence type="ECO:0000313" key="10">
    <source>
        <dbReference type="Proteomes" id="UP001501433"/>
    </source>
</evidence>
<keyword evidence="4" id="KW-1134">Transmembrane beta strand</keyword>
<sequence>MNIKVVFFILLFVHAYKNHSQEQIVTPNDAVKLALENNYGIKLANNSLDLAMNNASILNSGYLPTIRANAGATYNIDDTEAELSNGDVRVLDGAESSRYNASINVNYVLFDGLGRSYNYKQLKEQYKLTELQARETIENTISQLFSVYYNVAQLTENIDALNETLTISKDRLLRAKYQFDYGQSTKLGILNAEVDINNDSINLINAKQQLINFKRDLNVVLGNALGNNFSVDTAISFAGLLNKEALYEGAKTRNSLLLQTEKNIDISNLALKFGKSGFLPTIGLTGTYGWNENNNNAASFVAVSTNTGLSGGLNFSWNLFDGGATFNRVKNAKINLENQQIQKEQILMNIERDFNNAWDDYQNKLVIYNIQEENILTAQNNFERTSEKFKLGQVNSIEFRQAQLNLLNAELNRNQAKYLAKLAEIQLLQISGELLNVSF</sequence>
<evidence type="ECO:0000313" key="9">
    <source>
        <dbReference type="EMBL" id="GAA4814101.1"/>
    </source>
</evidence>
<protein>
    <submittedName>
        <fullName evidence="9">TolC family protein</fullName>
    </submittedName>
</protein>
<evidence type="ECO:0000256" key="8">
    <source>
        <dbReference type="SAM" id="Coils"/>
    </source>
</evidence>
<comment type="subcellular location">
    <subcellularLocation>
        <location evidence="1">Cell outer membrane</location>
    </subcellularLocation>
</comment>
<dbReference type="PANTHER" id="PTHR30026">
    <property type="entry name" value="OUTER MEMBRANE PROTEIN TOLC"/>
    <property type="match status" value="1"/>
</dbReference>
<gene>
    <name evidence="9" type="ORF">GCM10023330_22330</name>
</gene>
<evidence type="ECO:0000256" key="3">
    <source>
        <dbReference type="ARBA" id="ARBA00022448"/>
    </source>
</evidence>
<comment type="similarity">
    <text evidence="2">Belongs to the outer membrane factor (OMF) (TC 1.B.17) family.</text>
</comment>
<accession>A0ABP9CMP7</accession>
<keyword evidence="10" id="KW-1185">Reference proteome</keyword>
<evidence type="ECO:0000256" key="6">
    <source>
        <dbReference type="ARBA" id="ARBA00023136"/>
    </source>
</evidence>
<organism evidence="9 10">
    <name type="scientific">Litoribaculum gwangyangense</name>
    <dbReference type="NCBI Taxonomy" id="1130722"/>
    <lineage>
        <taxon>Bacteria</taxon>
        <taxon>Pseudomonadati</taxon>
        <taxon>Bacteroidota</taxon>
        <taxon>Flavobacteriia</taxon>
        <taxon>Flavobacteriales</taxon>
        <taxon>Flavobacteriaceae</taxon>
        <taxon>Litoribaculum</taxon>
    </lineage>
</organism>
<keyword evidence="5" id="KW-0812">Transmembrane</keyword>
<reference evidence="10" key="1">
    <citation type="journal article" date="2019" name="Int. J. Syst. Evol. Microbiol.">
        <title>The Global Catalogue of Microorganisms (GCM) 10K type strain sequencing project: providing services to taxonomists for standard genome sequencing and annotation.</title>
        <authorList>
            <consortium name="The Broad Institute Genomics Platform"/>
            <consortium name="The Broad Institute Genome Sequencing Center for Infectious Disease"/>
            <person name="Wu L."/>
            <person name="Ma J."/>
        </authorList>
    </citation>
    <scope>NUCLEOTIDE SEQUENCE [LARGE SCALE GENOMIC DNA]</scope>
    <source>
        <strain evidence="10">JCM 18325</strain>
    </source>
</reference>
<dbReference type="EMBL" id="BAABJW010000003">
    <property type="protein sequence ID" value="GAA4814101.1"/>
    <property type="molecule type" value="Genomic_DNA"/>
</dbReference>
<keyword evidence="3" id="KW-0813">Transport</keyword>
<dbReference type="Gene3D" id="1.20.1600.10">
    <property type="entry name" value="Outer membrane efflux proteins (OEP)"/>
    <property type="match status" value="1"/>
</dbReference>
<name>A0ABP9CMP7_9FLAO</name>
<dbReference type="PANTHER" id="PTHR30026:SF20">
    <property type="entry name" value="OUTER MEMBRANE PROTEIN TOLC"/>
    <property type="match status" value="1"/>
</dbReference>
<feature type="coiled-coil region" evidence="8">
    <location>
        <begin position="119"/>
        <end position="171"/>
    </location>
</feature>
<evidence type="ECO:0000256" key="7">
    <source>
        <dbReference type="ARBA" id="ARBA00023237"/>
    </source>
</evidence>
<dbReference type="Proteomes" id="UP001501433">
    <property type="component" value="Unassembled WGS sequence"/>
</dbReference>
<evidence type="ECO:0000256" key="1">
    <source>
        <dbReference type="ARBA" id="ARBA00004442"/>
    </source>
</evidence>
<dbReference type="InterPro" id="IPR003423">
    <property type="entry name" value="OMP_efflux"/>
</dbReference>
<dbReference type="Pfam" id="PF02321">
    <property type="entry name" value="OEP"/>
    <property type="match status" value="2"/>
</dbReference>
<keyword evidence="7" id="KW-0998">Cell outer membrane</keyword>
<evidence type="ECO:0000256" key="2">
    <source>
        <dbReference type="ARBA" id="ARBA00007613"/>
    </source>
</evidence>
<evidence type="ECO:0000256" key="4">
    <source>
        <dbReference type="ARBA" id="ARBA00022452"/>
    </source>
</evidence>
<proteinExistence type="inferred from homology"/>
<keyword evidence="6" id="KW-0472">Membrane</keyword>
<evidence type="ECO:0000256" key="5">
    <source>
        <dbReference type="ARBA" id="ARBA00022692"/>
    </source>
</evidence>
<keyword evidence="8" id="KW-0175">Coiled coil</keyword>